<dbReference type="Gene3D" id="3.40.109.10">
    <property type="entry name" value="NADH Oxidase"/>
    <property type="match status" value="1"/>
</dbReference>
<accession>A0A318KN15</accession>
<proteinExistence type="inferred from homology"/>
<evidence type="ECO:0000256" key="5">
    <source>
        <dbReference type="ARBA" id="ARBA00023002"/>
    </source>
</evidence>
<dbReference type="InterPro" id="IPR000415">
    <property type="entry name" value="Nitroreductase-like"/>
</dbReference>
<dbReference type="SUPFAM" id="SSF55729">
    <property type="entry name" value="Acyl-CoA N-acyltransferases (Nat)"/>
    <property type="match status" value="1"/>
</dbReference>
<dbReference type="EMBL" id="QJKH01000009">
    <property type="protein sequence ID" value="PXX77852.1"/>
    <property type="molecule type" value="Genomic_DNA"/>
</dbReference>
<evidence type="ECO:0000256" key="4">
    <source>
        <dbReference type="ARBA" id="ARBA00022643"/>
    </source>
</evidence>
<sequence>MDLENIIRNRRSIRRYLSDDIDAETIGRLIECGRLCQSAKNRQPWKIMVLKGETKNQIADIMLTCYKPSFNDCANSAAASAAVIKNAPLLFLIFQEVDEAWQTSDLVSIGAMIEHICLEAVHLGLGSLWIRDTVYTEAKIAQAVGYPDLRLISAIAIGKPAETPAPRPRKTTAQILLKEKTTFLTTQRCRLAHAMPADFENLMPFYTDSLLRTFLGGSLSDNQAQQNIRAIIADTQGIHLTVKLNDGTLIGLIEITPHHNMIDKEISYIFLKEYWSQGYAFECLQAVLEYCRTQLKLTHILIETQSKNIASRKLAEKLNGELKQKLIRFNEEQCIYVINL</sequence>
<evidence type="ECO:0000313" key="8">
    <source>
        <dbReference type="Proteomes" id="UP000247612"/>
    </source>
</evidence>
<dbReference type="RefSeq" id="WP_022939049.1">
    <property type="nucleotide sequence ID" value="NZ_CABKRQ010000007.1"/>
</dbReference>
<keyword evidence="3" id="KW-0285">Flavoprotein</keyword>
<gene>
    <name evidence="7" type="ORF">DES51_109105</name>
</gene>
<dbReference type="InterPro" id="IPR029479">
    <property type="entry name" value="Nitroreductase"/>
</dbReference>
<comment type="similarity">
    <text evidence="2">Belongs to the nitroreductase family.</text>
</comment>
<comment type="caution">
    <text evidence="7">The sequence shown here is derived from an EMBL/GenBank/DDBJ whole genome shotgun (WGS) entry which is preliminary data.</text>
</comment>
<evidence type="ECO:0000259" key="6">
    <source>
        <dbReference type="PROSITE" id="PS51186"/>
    </source>
</evidence>
<evidence type="ECO:0000256" key="2">
    <source>
        <dbReference type="ARBA" id="ARBA00007118"/>
    </source>
</evidence>
<evidence type="ECO:0000256" key="1">
    <source>
        <dbReference type="ARBA" id="ARBA00001917"/>
    </source>
</evidence>
<dbReference type="Pfam" id="PF13302">
    <property type="entry name" value="Acetyltransf_3"/>
    <property type="match status" value="1"/>
</dbReference>
<dbReference type="Gene3D" id="3.40.630.30">
    <property type="match status" value="1"/>
</dbReference>
<name>A0A318KN15_9FIRM</name>
<dbReference type="Proteomes" id="UP000247612">
    <property type="component" value="Unassembled WGS sequence"/>
</dbReference>
<reference evidence="7 8" key="1">
    <citation type="submission" date="2018-05" db="EMBL/GenBank/DDBJ databases">
        <title>Genomic Encyclopedia of Type Strains, Phase IV (KMG-IV): sequencing the most valuable type-strain genomes for metagenomic binning, comparative biology and taxonomic classification.</title>
        <authorList>
            <person name="Goeker M."/>
        </authorList>
    </citation>
    <scope>NUCLEOTIDE SEQUENCE [LARGE SCALE GENOMIC DNA]</scope>
    <source>
        <strain evidence="7 8">JC118</strain>
    </source>
</reference>
<dbReference type="InterPro" id="IPR000182">
    <property type="entry name" value="GNAT_dom"/>
</dbReference>
<dbReference type="STRING" id="1034346.GCA_000313565_02766"/>
<dbReference type="InterPro" id="IPR016181">
    <property type="entry name" value="Acyl_CoA_acyltransferase"/>
</dbReference>
<keyword evidence="8" id="KW-1185">Reference proteome</keyword>
<dbReference type="SUPFAM" id="SSF55469">
    <property type="entry name" value="FMN-dependent nitroreductase-like"/>
    <property type="match status" value="1"/>
</dbReference>
<dbReference type="GO" id="GO:0016491">
    <property type="term" value="F:oxidoreductase activity"/>
    <property type="evidence" value="ECO:0007669"/>
    <property type="project" value="UniProtKB-KW"/>
</dbReference>
<dbReference type="Pfam" id="PF00881">
    <property type="entry name" value="Nitroreductase"/>
    <property type="match status" value="1"/>
</dbReference>
<dbReference type="PROSITE" id="PS51186">
    <property type="entry name" value="GNAT"/>
    <property type="match status" value="1"/>
</dbReference>
<keyword evidence="5" id="KW-0560">Oxidoreductase</keyword>
<comment type="cofactor">
    <cofactor evidence="1">
        <name>FMN</name>
        <dbReference type="ChEBI" id="CHEBI:58210"/>
    </cofactor>
</comment>
<dbReference type="GO" id="GO:0016747">
    <property type="term" value="F:acyltransferase activity, transferring groups other than amino-acyl groups"/>
    <property type="evidence" value="ECO:0007669"/>
    <property type="project" value="InterPro"/>
</dbReference>
<dbReference type="AlphaFoldDB" id="A0A318KN15"/>
<dbReference type="PANTHER" id="PTHR43673">
    <property type="entry name" value="NAD(P)H NITROREDUCTASE YDGI-RELATED"/>
    <property type="match status" value="1"/>
</dbReference>
<protein>
    <submittedName>
        <fullName evidence="7">Nitroreductase</fullName>
    </submittedName>
</protein>
<feature type="domain" description="N-acetyltransferase" evidence="6">
    <location>
        <begin position="189"/>
        <end position="340"/>
    </location>
</feature>
<keyword evidence="4" id="KW-0288">FMN</keyword>
<dbReference type="OrthoDB" id="9812105at2"/>
<dbReference type="PANTHER" id="PTHR43673:SF2">
    <property type="entry name" value="NITROREDUCTASE"/>
    <property type="match status" value="1"/>
</dbReference>
<evidence type="ECO:0000256" key="3">
    <source>
        <dbReference type="ARBA" id="ARBA00022630"/>
    </source>
</evidence>
<organism evidence="7 8">
    <name type="scientific">Dielma fastidiosa</name>
    <dbReference type="NCBI Taxonomy" id="1034346"/>
    <lineage>
        <taxon>Bacteria</taxon>
        <taxon>Bacillati</taxon>
        <taxon>Bacillota</taxon>
        <taxon>Erysipelotrichia</taxon>
        <taxon>Erysipelotrichales</taxon>
        <taxon>Erysipelotrichaceae</taxon>
        <taxon>Dielma</taxon>
    </lineage>
</organism>
<evidence type="ECO:0000313" key="7">
    <source>
        <dbReference type="EMBL" id="PXX77852.1"/>
    </source>
</evidence>